<dbReference type="CDD" id="cd02440">
    <property type="entry name" value="AdoMet_MTases"/>
    <property type="match status" value="1"/>
</dbReference>
<dbReference type="GO" id="GO:0032259">
    <property type="term" value="P:methylation"/>
    <property type="evidence" value="ECO:0007669"/>
    <property type="project" value="UniProtKB-KW"/>
</dbReference>
<name>A0ABU4X1J0_9HYPH</name>
<gene>
    <name evidence="1" type="ORF">RFM51_21575</name>
</gene>
<proteinExistence type="predicted"/>
<accession>A0ABU4X1J0</accession>
<reference evidence="1 2" key="1">
    <citation type="submission" date="2023-08" db="EMBL/GenBank/DDBJ databases">
        <title>Implementing the SeqCode for naming new Mesorhizobium species isolated from Vachellia karroo root nodules.</title>
        <authorList>
            <person name="Van Lill M."/>
        </authorList>
    </citation>
    <scope>NUCLEOTIDE SEQUENCE [LARGE SCALE GENOMIC DNA]</scope>
    <source>
        <strain evidence="1 2">VK3E</strain>
    </source>
</reference>
<keyword evidence="2" id="KW-1185">Reference proteome</keyword>
<dbReference type="GO" id="GO:0008168">
    <property type="term" value="F:methyltransferase activity"/>
    <property type="evidence" value="ECO:0007669"/>
    <property type="project" value="UniProtKB-KW"/>
</dbReference>
<protein>
    <submittedName>
        <fullName evidence="1">Methyltransferase domain-containing protein</fullName>
    </submittedName>
</protein>
<dbReference type="Gene3D" id="3.40.50.150">
    <property type="entry name" value="Vaccinia Virus protein VP39"/>
    <property type="match status" value="1"/>
</dbReference>
<evidence type="ECO:0000313" key="1">
    <source>
        <dbReference type="EMBL" id="MDX8442182.1"/>
    </source>
</evidence>
<dbReference type="Proteomes" id="UP001272097">
    <property type="component" value="Unassembled WGS sequence"/>
</dbReference>
<dbReference type="Pfam" id="PF13489">
    <property type="entry name" value="Methyltransf_23"/>
    <property type="match status" value="1"/>
</dbReference>
<sequence length="272" mass="30086">MNRASAPQSEAAKISGNGGRSLLLAFVRWNTNWTEALDQWLPLQLRLDGHQEFKKKLLPPLLLPGSKVYDLGGGSQPSVSLKTKSDLALTVVGLDISEDELKAAPVGIYDQTVVADLCTYSGAGDGDLVVCQATLEHVRDTAGAMRAIASCLKPGGRAAIFAPCRNAAFARLNLLLPQELKRRLLYALFPHKAEGHDGFPALYDNCTPRDIEQLSLRNGLAVEQAFTYWRTSYFMILVPAYLLWRIWQRLAFYAVGRQAAESFCFVLRKRDS</sequence>
<organism evidence="1 2">
    <name type="scientific">Mesorhizobium australafricanum</name>
    <dbReference type="NCBI Taxonomy" id="3072311"/>
    <lineage>
        <taxon>Bacteria</taxon>
        <taxon>Pseudomonadati</taxon>
        <taxon>Pseudomonadota</taxon>
        <taxon>Alphaproteobacteria</taxon>
        <taxon>Hyphomicrobiales</taxon>
        <taxon>Phyllobacteriaceae</taxon>
        <taxon>Mesorhizobium</taxon>
    </lineage>
</organism>
<dbReference type="SUPFAM" id="SSF53335">
    <property type="entry name" value="S-adenosyl-L-methionine-dependent methyltransferases"/>
    <property type="match status" value="1"/>
</dbReference>
<keyword evidence="1" id="KW-0489">Methyltransferase</keyword>
<dbReference type="RefSeq" id="WP_320216171.1">
    <property type="nucleotide sequence ID" value="NZ_JAVIIS010000034.1"/>
</dbReference>
<evidence type="ECO:0000313" key="2">
    <source>
        <dbReference type="Proteomes" id="UP001272097"/>
    </source>
</evidence>
<dbReference type="InterPro" id="IPR029063">
    <property type="entry name" value="SAM-dependent_MTases_sf"/>
</dbReference>
<dbReference type="EMBL" id="JAVIIS010000034">
    <property type="protein sequence ID" value="MDX8442182.1"/>
    <property type="molecule type" value="Genomic_DNA"/>
</dbReference>
<comment type="caution">
    <text evidence="1">The sequence shown here is derived from an EMBL/GenBank/DDBJ whole genome shotgun (WGS) entry which is preliminary data.</text>
</comment>
<keyword evidence="1" id="KW-0808">Transferase</keyword>